<name>A0A412IPJ9_9BACE</name>
<organism evidence="2 3">
    <name type="scientific">Bacteroides cellulosilyticus</name>
    <dbReference type="NCBI Taxonomy" id="246787"/>
    <lineage>
        <taxon>Bacteria</taxon>
        <taxon>Pseudomonadati</taxon>
        <taxon>Bacteroidota</taxon>
        <taxon>Bacteroidia</taxon>
        <taxon>Bacteroidales</taxon>
        <taxon>Bacteroidaceae</taxon>
        <taxon>Bacteroides</taxon>
    </lineage>
</organism>
<dbReference type="AlphaFoldDB" id="A0A412IPJ9"/>
<dbReference type="Proteomes" id="UP000283341">
    <property type="component" value="Unassembled WGS sequence"/>
</dbReference>
<keyword evidence="1" id="KW-0472">Membrane</keyword>
<comment type="caution">
    <text evidence="2">The sequence shown here is derived from an EMBL/GenBank/DDBJ whole genome shotgun (WGS) entry which is preliminary data.</text>
</comment>
<reference evidence="2 3" key="1">
    <citation type="submission" date="2018-08" db="EMBL/GenBank/DDBJ databases">
        <title>A genome reference for cultivated species of the human gut microbiota.</title>
        <authorList>
            <person name="Zou Y."/>
            <person name="Xue W."/>
            <person name="Luo G."/>
        </authorList>
    </citation>
    <scope>NUCLEOTIDE SEQUENCE [LARGE SCALE GENOMIC DNA]</scope>
    <source>
        <strain evidence="2 3">AF22-3AC</strain>
    </source>
</reference>
<feature type="transmembrane region" description="Helical" evidence="1">
    <location>
        <begin position="279"/>
        <end position="301"/>
    </location>
</feature>
<feature type="transmembrane region" description="Helical" evidence="1">
    <location>
        <begin position="249"/>
        <end position="267"/>
    </location>
</feature>
<dbReference type="EMBL" id="QRVJ01000001">
    <property type="protein sequence ID" value="RGS40064.1"/>
    <property type="molecule type" value="Genomic_DNA"/>
</dbReference>
<keyword evidence="1" id="KW-0812">Transmembrane</keyword>
<feature type="transmembrane region" description="Helical" evidence="1">
    <location>
        <begin position="194"/>
        <end position="216"/>
    </location>
</feature>
<sequence>MAILFVLLCLFGWTIFLSFVWGEIQYKHDIVFFGTGIVLIVLSIFLDKTELPDYEQYVVYFRIAGDKLSLEPTLVFLSYLIRIFFNNEVFWGFVLYLLFGVTVKLVAIKRLSNLCFLSLSFYISSYWIYHEMIQIRAGVASAFFLMSLKPLYERKLKYFLIYALIAISFHYSAILILPLWFLNSSLKNRVFYTLLIPICMLLYVLHLDFITLLRYLPVPYIQNKIETYTMIAQIGSDRGLITADEYNPFITWYLLKAVIALLMWFNIKRISIHNQYAVLLLKIYTIGIVILWCLPSIPVAATRCSEFLSIVQIVLIPLVIYIANQRRVLYVIPILYGIAWIYWNTFSFLHI</sequence>
<protein>
    <submittedName>
        <fullName evidence="2">EpsG family protein</fullName>
    </submittedName>
</protein>
<proteinExistence type="predicted"/>
<accession>A0A412IPJ9</accession>
<evidence type="ECO:0000313" key="2">
    <source>
        <dbReference type="EMBL" id="RGS40064.1"/>
    </source>
</evidence>
<feature type="transmembrane region" description="Helical" evidence="1">
    <location>
        <begin position="91"/>
        <end position="112"/>
    </location>
</feature>
<evidence type="ECO:0000313" key="3">
    <source>
        <dbReference type="Proteomes" id="UP000283341"/>
    </source>
</evidence>
<keyword evidence="1" id="KW-1133">Transmembrane helix</keyword>
<feature type="transmembrane region" description="Helical" evidence="1">
    <location>
        <begin position="328"/>
        <end position="349"/>
    </location>
</feature>
<feature type="transmembrane region" description="Helical" evidence="1">
    <location>
        <begin position="158"/>
        <end position="182"/>
    </location>
</feature>
<feature type="transmembrane region" description="Helical" evidence="1">
    <location>
        <begin position="307"/>
        <end position="323"/>
    </location>
</feature>
<feature type="transmembrane region" description="Helical" evidence="1">
    <location>
        <begin position="32"/>
        <end position="47"/>
    </location>
</feature>
<dbReference type="InterPro" id="IPR049458">
    <property type="entry name" value="EpsG-like"/>
</dbReference>
<dbReference type="Pfam" id="PF14897">
    <property type="entry name" value="EpsG"/>
    <property type="match status" value="1"/>
</dbReference>
<gene>
    <name evidence="2" type="ORF">DWX97_01985</name>
</gene>
<dbReference type="RefSeq" id="WP_118401648.1">
    <property type="nucleotide sequence ID" value="NZ_JADNFX010000004.1"/>
</dbReference>
<evidence type="ECO:0000256" key="1">
    <source>
        <dbReference type="SAM" id="Phobius"/>
    </source>
</evidence>